<dbReference type="GO" id="GO:0043683">
    <property type="term" value="P:type IV pilus assembly"/>
    <property type="evidence" value="ECO:0007669"/>
    <property type="project" value="InterPro"/>
</dbReference>
<dbReference type="InterPro" id="IPR031982">
    <property type="entry name" value="PilE-like"/>
</dbReference>
<evidence type="ECO:0000313" key="4">
    <source>
        <dbReference type="Proteomes" id="UP000076643"/>
    </source>
</evidence>
<keyword evidence="2" id="KW-0812">Transmembrane</keyword>
<dbReference type="RefSeq" id="WP_063355223.1">
    <property type="nucleotide sequence ID" value="NZ_AQHB01000028.1"/>
</dbReference>
<keyword evidence="1" id="KW-0488">Methylation</keyword>
<dbReference type="Gene3D" id="3.30.700.10">
    <property type="entry name" value="Glycoprotein, Type 4 Pilin"/>
    <property type="match status" value="1"/>
</dbReference>
<evidence type="ECO:0000256" key="1">
    <source>
        <dbReference type="ARBA" id="ARBA00022481"/>
    </source>
</evidence>
<dbReference type="EMBL" id="AUYB01000103">
    <property type="protein sequence ID" value="KZN37707.1"/>
    <property type="molecule type" value="Genomic_DNA"/>
</dbReference>
<gene>
    <name evidence="3" type="ORF">N475_02525</name>
</gene>
<dbReference type="Pfam" id="PF07963">
    <property type="entry name" value="N_methyl"/>
    <property type="match status" value="1"/>
</dbReference>
<dbReference type="GO" id="GO:0015627">
    <property type="term" value="C:type II protein secretion system complex"/>
    <property type="evidence" value="ECO:0007669"/>
    <property type="project" value="InterPro"/>
</dbReference>
<dbReference type="PATRIC" id="fig|1365250.3.peg.2728"/>
<dbReference type="PRINTS" id="PR00813">
    <property type="entry name" value="BCTERIALGSPG"/>
</dbReference>
<dbReference type="AlphaFoldDB" id="A0A161XWR8"/>
<reference evidence="3 4" key="1">
    <citation type="submission" date="2013-07" db="EMBL/GenBank/DDBJ databases">
        <title>Comparative Genomic and Metabolomic Analysis of Twelve Strains of Pseudoalteromonas luteoviolacea.</title>
        <authorList>
            <person name="Vynne N.G."/>
            <person name="Mansson M."/>
            <person name="Gram L."/>
        </authorList>
    </citation>
    <scope>NUCLEOTIDE SEQUENCE [LARGE SCALE GENOMIC DNA]</scope>
    <source>
        <strain evidence="3 4">DSM 6061</strain>
    </source>
</reference>
<dbReference type="PANTHER" id="PTHR30093:SF47">
    <property type="entry name" value="TYPE IV PILUS NON-CORE MINOR PILIN PILE"/>
    <property type="match status" value="1"/>
</dbReference>
<dbReference type="Pfam" id="PF16732">
    <property type="entry name" value="ComP_DUS"/>
    <property type="match status" value="1"/>
</dbReference>
<evidence type="ECO:0008006" key="5">
    <source>
        <dbReference type="Google" id="ProtNLM"/>
    </source>
</evidence>
<dbReference type="SUPFAM" id="SSF54523">
    <property type="entry name" value="Pili subunits"/>
    <property type="match status" value="1"/>
</dbReference>
<dbReference type="PANTHER" id="PTHR30093">
    <property type="entry name" value="GENERAL SECRETION PATHWAY PROTEIN G"/>
    <property type="match status" value="1"/>
</dbReference>
<proteinExistence type="predicted"/>
<comment type="caution">
    <text evidence="3">The sequence shown here is derived from an EMBL/GenBank/DDBJ whole genome shotgun (WGS) entry which is preliminary data.</text>
</comment>
<organism evidence="3 4">
    <name type="scientific">Pseudoalteromonas luteoviolacea DSM 6061</name>
    <dbReference type="NCBI Taxonomy" id="1365250"/>
    <lineage>
        <taxon>Bacteria</taxon>
        <taxon>Pseudomonadati</taxon>
        <taxon>Pseudomonadota</taxon>
        <taxon>Gammaproteobacteria</taxon>
        <taxon>Alteromonadales</taxon>
        <taxon>Pseudoalteromonadaceae</taxon>
        <taxon>Pseudoalteromonas</taxon>
    </lineage>
</organism>
<dbReference type="PROSITE" id="PS00409">
    <property type="entry name" value="PROKAR_NTER_METHYL"/>
    <property type="match status" value="1"/>
</dbReference>
<dbReference type="InterPro" id="IPR012902">
    <property type="entry name" value="N_methyl_site"/>
</dbReference>
<accession>A0A161XWR8</accession>
<dbReference type="GeneID" id="57363001"/>
<dbReference type="InterPro" id="IPR045584">
    <property type="entry name" value="Pilin-like"/>
</dbReference>
<sequence>MKSKAFKYRGFTLIEMMIVVAVLGILATLAYPNYTGYLQRAARAEAMTILLDAANKQEQYFVDNRQYASALSDIGIPSTSGNGYFTLTVTLANGGYTLTATAANGPVRGDTICTTLSLNNLGIKSITGTGSVDECWER</sequence>
<dbReference type="InterPro" id="IPR000983">
    <property type="entry name" value="Bac_GSPG_pilin"/>
</dbReference>
<evidence type="ECO:0000256" key="2">
    <source>
        <dbReference type="SAM" id="Phobius"/>
    </source>
</evidence>
<name>A0A161XWR8_9GAMM</name>
<keyword evidence="2" id="KW-0472">Membrane</keyword>
<feature type="transmembrane region" description="Helical" evidence="2">
    <location>
        <begin position="12"/>
        <end position="31"/>
    </location>
</feature>
<evidence type="ECO:0000313" key="3">
    <source>
        <dbReference type="EMBL" id="KZN37707.1"/>
    </source>
</evidence>
<keyword evidence="2" id="KW-1133">Transmembrane helix</keyword>
<dbReference type="NCBIfam" id="TIGR02532">
    <property type="entry name" value="IV_pilin_GFxxxE"/>
    <property type="match status" value="1"/>
</dbReference>
<dbReference type="Proteomes" id="UP000076643">
    <property type="component" value="Unassembled WGS sequence"/>
</dbReference>
<dbReference type="GO" id="GO:0015628">
    <property type="term" value="P:protein secretion by the type II secretion system"/>
    <property type="evidence" value="ECO:0007669"/>
    <property type="project" value="InterPro"/>
</dbReference>
<keyword evidence="4" id="KW-1185">Reference proteome</keyword>
<protein>
    <recommendedName>
        <fullName evidence="5">Fimbrial protein</fullName>
    </recommendedName>
</protein>